<dbReference type="Gene3D" id="3.20.20.370">
    <property type="entry name" value="Glycoside hydrolase/deacetylase"/>
    <property type="match status" value="1"/>
</dbReference>
<dbReference type="GO" id="GO:0005975">
    <property type="term" value="P:carbohydrate metabolic process"/>
    <property type="evidence" value="ECO:0007669"/>
    <property type="project" value="InterPro"/>
</dbReference>
<dbReference type="Proteomes" id="UP000092661">
    <property type="component" value="Chromosome"/>
</dbReference>
<dbReference type="CDD" id="cd10969">
    <property type="entry name" value="CE4_Ecf1_like_5s"/>
    <property type="match status" value="1"/>
</dbReference>
<keyword evidence="2" id="KW-0732">Signal</keyword>
<dbReference type="SUPFAM" id="SSF88713">
    <property type="entry name" value="Glycoside hydrolase/deacetylase"/>
    <property type="match status" value="1"/>
</dbReference>
<comment type="subcellular location">
    <subcellularLocation>
        <location evidence="1">Secreted</location>
    </subcellularLocation>
</comment>
<sequence length="366" mass="40702">MEYDVLPIIQNGRTMVPIRHTISALGVSIVWDNKSKKVTTKSGSNVIILSVGKNTASVNGKTVKLDTSPIIVKGRTLIPLRFISENYGFKVEWDNQAKIISITSPKIEQVSNEVSTVEVPVLMYHILIPGKNDSVSIDPVRFKEQMLALRSAGYTSITENDLLSHLEQGTVLPEKPVLITFDDGYISNYTEAFPVLKELDMKASIYVIASRIFENDGFTAGEYEKISWQQAREMAGTISIQSHTWDSHSKRPDYQGRSRGLIASPIDIDTKLETQKEFEDRVYTDLAASKKAIEKNVGTKVTALSYPYGDYTADTIRLAKKAGYKMAFTVRSGVNFSNSAPFELTRTTANGSYSGNQLIKLIESHK</sequence>
<dbReference type="Pfam" id="PF01522">
    <property type="entry name" value="Polysacc_deac_1"/>
    <property type="match status" value="1"/>
</dbReference>
<evidence type="ECO:0000313" key="5">
    <source>
        <dbReference type="EMBL" id="EIM06116.1"/>
    </source>
</evidence>
<dbReference type="EMBL" id="CP016534">
    <property type="protein sequence ID" value="ANU10168.1"/>
    <property type="molecule type" value="Genomic_DNA"/>
</dbReference>
<dbReference type="Gene3D" id="3.30.457.10">
    <property type="entry name" value="Copper amine oxidase-like, N-terminal domain"/>
    <property type="match status" value="1"/>
</dbReference>
<dbReference type="eggNOG" id="COG3858">
    <property type="taxonomic scope" value="Bacteria"/>
</dbReference>
<dbReference type="GO" id="GO:0005576">
    <property type="term" value="C:extracellular region"/>
    <property type="evidence" value="ECO:0007669"/>
    <property type="project" value="UniProtKB-SubCell"/>
</dbReference>
<evidence type="ECO:0000256" key="2">
    <source>
        <dbReference type="ARBA" id="ARBA00022729"/>
    </source>
</evidence>
<feature type="domain" description="NodB homology" evidence="3">
    <location>
        <begin position="175"/>
        <end position="366"/>
    </location>
</feature>
<evidence type="ECO:0000313" key="6">
    <source>
        <dbReference type="Proteomes" id="UP000004725"/>
    </source>
</evidence>
<dbReference type="InterPro" id="IPR011330">
    <property type="entry name" value="Glyco_hydro/deAcase_b/a-brl"/>
</dbReference>
<proteinExistence type="predicted"/>
<dbReference type="InterPro" id="IPR002509">
    <property type="entry name" value="NODB_dom"/>
</dbReference>
<dbReference type="InterPro" id="IPR051398">
    <property type="entry name" value="Polysacch_Deacetylase"/>
</dbReference>
<evidence type="ECO:0000256" key="1">
    <source>
        <dbReference type="ARBA" id="ARBA00004613"/>
    </source>
</evidence>
<reference evidence="7" key="2">
    <citation type="submission" date="2016-07" db="EMBL/GenBank/DDBJ databases">
        <authorList>
            <person name="See-Too W.S."/>
        </authorList>
    </citation>
    <scope>NUCLEOTIDE SEQUENCE [LARGE SCALE GENOMIC DNA]</scope>
    <source>
        <strain evidence="7">DSM 14505</strain>
    </source>
</reference>
<accession>A0A1C7DFG5</accession>
<dbReference type="AlphaFoldDB" id="A0A1C7DFG5"/>
<organism evidence="5 6">
    <name type="scientific">Planococcus antarcticus DSM 14505</name>
    <dbReference type="NCBI Taxonomy" id="1185653"/>
    <lineage>
        <taxon>Bacteria</taxon>
        <taxon>Bacillati</taxon>
        <taxon>Bacillota</taxon>
        <taxon>Bacilli</taxon>
        <taxon>Bacillales</taxon>
        <taxon>Caryophanaceae</taxon>
        <taxon>Planococcus</taxon>
    </lineage>
</organism>
<dbReference type="EMBL" id="AJYB01000039">
    <property type="protein sequence ID" value="EIM06116.1"/>
    <property type="molecule type" value="Genomic_DNA"/>
</dbReference>
<dbReference type="GO" id="GO:0016810">
    <property type="term" value="F:hydrolase activity, acting on carbon-nitrogen (but not peptide) bonds"/>
    <property type="evidence" value="ECO:0007669"/>
    <property type="project" value="InterPro"/>
</dbReference>
<reference evidence="5 6" key="1">
    <citation type="journal article" date="2012" name="J. Bacteriol.">
        <title>Genome Sequence of the Antarctic Psychrophile Bacterium Planococcus antarcticus DSM 14505.</title>
        <authorList>
            <person name="Margolles A."/>
            <person name="Gueimonde M."/>
            <person name="Sanchez B."/>
        </authorList>
    </citation>
    <scope>NUCLEOTIDE SEQUENCE [LARGE SCALE GENOMIC DNA]</scope>
    <source>
        <strain evidence="5 6">DSM 14505</strain>
    </source>
</reference>
<dbReference type="SUPFAM" id="SSF55383">
    <property type="entry name" value="Copper amine oxidase, domain N"/>
    <property type="match status" value="1"/>
</dbReference>
<evidence type="ECO:0000313" key="4">
    <source>
        <dbReference type="EMBL" id="ANU10168.1"/>
    </source>
</evidence>
<dbReference type="InterPro" id="IPR012854">
    <property type="entry name" value="Cu_amine_oxidase-like_N"/>
</dbReference>
<dbReference type="InterPro" id="IPR036582">
    <property type="entry name" value="Mao_N_sf"/>
</dbReference>
<name>A0A1C7DFG5_9BACL</name>
<dbReference type="KEGG" id="pana:BBH88_07565"/>
<dbReference type="PROSITE" id="PS51677">
    <property type="entry name" value="NODB"/>
    <property type="match status" value="1"/>
</dbReference>
<evidence type="ECO:0000259" key="3">
    <source>
        <dbReference type="PROSITE" id="PS51677"/>
    </source>
</evidence>
<dbReference type="PANTHER" id="PTHR34216">
    <property type="match status" value="1"/>
</dbReference>
<dbReference type="eggNOG" id="COG0726">
    <property type="taxonomic scope" value="Bacteria"/>
</dbReference>
<dbReference type="RefSeq" id="WP_006830498.1">
    <property type="nucleotide sequence ID" value="NZ_AJYB01000039.1"/>
</dbReference>
<evidence type="ECO:0000313" key="7">
    <source>
        <dbReference type="Proteomes" id="UP000092661"/>
    </source>
</evidence>
<dbReference type="Pfam" id="PF07833">
    <property type="entry name" value="Cu_amine_oxidN1"/>
    <property type="match status" value="1"/>
</dbReference>
<dbReference type="PANTHER" id="PTHR34216:SF3">
    <property type="entry name" value="POLY-BETA-1,6-N-ACETYL-D-GLUCOSAMINE N-DEACETYLASE"/>
    <property type="match status" value="1"/>
</dbReference>
<dbReference type="Proteomes" id="UP000004725">
    <property type="component" value="Unassembled WGS sequence"/>
</dbReference>
<keyword evidence="7" id="KW-1185">Reference proteome</keyword>
<reference evidence="4" key="3">
    <citation type="submission" date="2016-10" db="EMBL/GenBank/DDBJ databases">
        <authorList>
            <person name="See-Too W.S."/>
        </authorList>
    </citation>
    <scope>NUCLEOTIDE SEQUENCE</scope>
    <source>
        <strain evidence="4">DSM 14505</strain>
    </source>
</reference>
<gene>
    <name evidence="5" type="ORF">A1A1_12662</name>
    <name evidence="4" type="ORF">BBH88_07565</name>
</gene>
<protein>
    <recommendedName>
        <fullName evidence="3">NodB homology domain-containing protein</fullName>
    </recommendedName>
</protein>